<feature type="signal peptide" evidence="1">
    <location>
        <begin position="1"/>
        <end position="24"/>
    </location>
</feature>
<dbReference type="AlphaFoldDB" id="F4RT01"/>
<dbReference type="KEGG" id="mlr:MELLADRAFT_88789"/>
<organism evidence="3">
    <name type="scientific">Melampsora larici-populina (strain 98AG31 / pathotype 3-4-7)</name>
    <name type="common">Poplar leaf rust fungus</name>
    <dbReference type="NCBI Taxonomy" id="747676"/>
    <lineage>
        <taxon>Eukaryota</taxon>
        <taxon>Fungi</taxon>
        <taxon>Dikarya</taxon>
        <taxon>Basidiomycota</taxon>
        <taxon>Pucciniomycotina</taxon>
        <taxon>Pucciniomycetes</taxon>
        <taxon>Pucciniales</taxon>
        <taxon>Melampsoraceae</taxon>
        <taxon>Melampsora</taxon>
    </lineage>
</organism>
<feature type="chain" id="PRO_5003315434" evidence="1">
    <location>
        <begin position="25"/>
        <end position="184"/>
    </location>
</feature>
<protein>
    <submittedName>
        <fullName evidence="2">Secreted protein</fullName>
    </submittedName>
</protein>
<name>F4RT01_MELLP</name>
<dbReference type="OrthoDB" id="10294191at2759"/>
<dbReference type="RefSeq" id="XP_007412208.1">
    <property type="nucleotide sequence ID" value="XM_007412146.1"/>
</dbReference>
<reference evidence="3" key="1">
    <citation type="journal article" date="2011" name="Proc. Natl. Acad. Sci. U.S.A.">
        <title>Obligate biotrophy features unraveled by the genomic analysis of rust fungi.</title>
        <authorList>
            <person name="Duplessis S."/>
            <person name="Cuomo C.A."/>
            <person name="Lin Y.-C."/>
            <person name="Aerts A."/>
            <person name="Tisserant E."/>
            <person name="Veneault-Fourrey C."/>
            <person name="Joly D.L."/>
            <person name="Hacquard S."/>
            <person name="Amselem J."/>
            <person name="Cantarel B.L."/>
            <person name="Chiu R."/>
            <person name="Coutinho P.M."/>
            <person name="Feau N."/>
            <person name="Field M."/>
            <person name="Frey P."/>
            <person name="Gelhaye E."/>
            <person name="Goldberg J."/>
            <person name="Grabherr M.G."/>
            <person name="Kodira C.D."/>
            <person name="Kohler A."/>
            <person name="Kuees U."/>
            <person name="Lindquist E.A."/>
            <person name="Lucas S.M."/>
            <person name="Mago R."/>
            <person name="Mauceli E."/>
            <person name="Morin E."/>
            <person name="Murat C."/>
            <person name="Pangilinan J.L."/>
            <person name="Park R."/>
            <person name="Pearson M."/>
            <person name="Quesneville H."/>
            <person name="Rouhier N."/>
            <person name="Sakthikumar S."/>
            <person name="Salamov A.A."/>
            <person name="Schmutz J."/>
            <person name="Selles B."/>
            <person name="Shapiro H."/>
            <person name="Tanguay P."/>
            <person name="Tuskan G.A."/>
            <person name="Henrissat B."/>
            <person name="Van de Peer Y."/>
            <person name="Rouze P."/>
            <person name="Ellis J.G."/>
            <person name="Dodds P.N."/>
            <person name="Schein J.E."/>
            <person name="Zhong S."/>
            <person name="Hamelin R.C."/>
            <person name="Grigoriev I.V."/>
            <person name="Szabo L.J."/>
            <person name="Martin F."/>
        </authorList>
    </citation>
    <scope>NUCLEOTIDE SEQUENCE [LARGE SCALE GENOMIC DNA]</scope>
    <source>
        <strain evidence="3">98AG31 / pathotype 3-4-7</strain>
    </source>
</reference>
<dbReference type="HOGENOM" id="CLU_1619410_0_0_1"/>
<dbReference type="Proteomes" id="UP000001072">
    <property type="component" value="Unassembled WGS sequence"/>
</dbReference>
<evidence type="ECO:0000256" key="1">
    <source>
        <dbReference type="SAM" id="SignalP"/>
    </source>
</evidence>
<dbReference type="VEuPathDB" id="FungiDB:MELLADRAFT_88789"/>
<proteinExistence type="predicted"/>
<evidence type="ECO:0000313" key="2">
    <source>
        <dbReference type="EMBL" id="EGG04417.1"/>
    </source>
</evidence>
<keyword evidence="3" id="KW-1185">Reference proteome</keyword>
<gene>
    <name evidence="2" type="ORF">MELLADRAFT_88789</name>
</gene>
<sequence length="184" mass="20949">MLSLHSALVLILGLGAFLPNLTLCDHPPQSAHVYWRWKDDGKTDTSDPSIFTGHATVTWSRNAFCESTGAEDYWKDKPSSTKIDVKAETKNKSGDYMDPQSIYTWHHAKDAPRGNPGCNAQARTDFWIYSRDRTQKMKIRLPDICTDNDCPGPDKERPNVQCLNGPKGRVVMYRDKWIDECFKP</sequence>
<dbReference type="GeneID" id="18934993"/>
<keyword evidence="1" id="KW-0732">Signal</keyword>
<dbReference type="EMBL" id="GL883118">
    <property type="protein sequence ID" value="EGG04417.1"/>
    <property type="molecule type" value="Genomic_DNA"/>
</dbReference>
<dbReference type="InParanoid" id="F4RT01"/>
<evidence type="ECO:0000313" key="3">
    <source>
        <dbReference type="Proteomes" id="UP000001072"/>
    </source>
</evidence>
<accession>F4RT01</accession>